<evidence type="ECO:0000256" key="1">
    <source>
        <dbReference type="SAM" id="MobiDB-lite"/>
    </source>
</evidence>
<feature type="compositionally biased region" description="Basic and acidic residues" evidence="1">
    <location>
        <begin position="72"/>
        <end position="88"/>
    </location>
</feature>
<dbReference type="AlphaFoldDB" id="T1GBG9"/>
<dbReference type="Proteomes" id="UP000015102">
    <property type="component" value="Unassembled WGS sequence"/>
</dbReference>
<reference evidence="3" key="1">
    <citation type="submission" date="2013-02" db="EMBL/GenBank/DDBJ databases">
        <authorList>
            <person name="Hughes D."/>
        </authorList>
    </citation>
    <scope>NUCLEOTIDE SEQUENCE</scope>
    <source>
        <strain>Durham</strain>
        <strain evidence="3">NC isolate 2 -- Noor lab</strain>
    </source>
</reference>
<evidence type="ECO:0000313" key="3">
    <source>
        <dbReference type="Proteomes" id="UP000015102"/>
    </source>
</evidence>
<accession>T1GBG9</accession>
<reference evidence="2" key="2">
    <citation type="submission" date="2015-06" db="UniProtKB">
        <authorList>
            <consortium name="EnsemblMetazoa"/>
        </authorList>
    </citation>
    <scope>IDENTIFICATION</scope>
</reference>
<dbReference type="EnsemblMetazoa" id="MESCA000601-RA">
    <property type="protein sequence ID" value="MESCA000601-PA"/>
    <property type="gene ID" value="MESCA000601"/>
</dbReference>
<protein>
    <submittedName>
        <fullName evidence="2">Uncharacterized protein</fullName>
    </submittedName>
</protein>
<organism evidence="2 3">
    <name type="scientific">Megaselia scalaris</name>
    <name type="common">Humpbacked fly</name>
    <name type="synonym">Phora scalaris</name>
    <dbReference type="NCBI Taxonomy" id="36166"/>
    <lineage>
        <taxon>Eukaryota</taxon>
        <taxon>Metazoa</taxon>
        <taxon>Ecdysozoa</taxon>
        <taxon>Arthropoda</taxon>
        <taxon>Hexapoda</taxon>
        <taxon>Insecta</taxon>
        <taxon>Pterygota</taxon>
        <taxon>Neoptera</taxon>
        <taxon>Endopterygota</taxon>
        <taxon>Diptera</taxon>
        <taxon>Brachycera</taxon>
        <taxon>Muscomorpha</taxon>
        <taxon>Platypezoidea</taxon>
        <taxon>Phoridae</taxon>
        <taxon>Megaseliini</taxon>
        <taxon>Megaselia</taxon>
    </lineage>
</organism>
<proteinExistence type="predicted"/>
<name>T1GBG9_MEGSC</name>
<sequence>PKPRFQSALKRPGFSSNPVKTILPSDRIRNANAIPLTKDIANLTERPRVRAASPEAKPRPEIKRTHLRRSKSVSDMKDMLSRPLKRPDPTMAPIPAKVGKVTSKPLTTSKSV</sequence>
<dbReference type="EMBL" id="CAQQ02106783">
    <property type="status" value="NOT_ANNOTATED_CDS"/>
    <property type="molecule type" value="Genomic_DNA"/>
</dbReference>
<feature type="region of interest" description="Disordered" evidence="1">
    <location>
        <begin position="1"/>
        <end position="21"/>
    </location>
</feature>
<keyword evidence="3" id="KW-1185">Reference proteome</keyword>
<feature type="region of interest" description="Disordered" evidence="1">
    <location>
        <begin position="47"/>
        <end position="112"/>
    </location>
</feature>
<evidence type="ECO:0000313" key="2">
    <source>
        <dbReference type="EnsemblMetazoa" id="MESCA000601-PA"/>
    </source>
</evidence>
<dbReference type="HOGENOM" id="CLU_2152074_0_0_1"/>